<feature type="compositionally biased region" description="Low complexity" evidence="1">
    <location>
        <begin position="874"/>
        <end position="892"/>
    </location>
</feature>
<reference evidence="3" key="1">
    <citation type="submission" date="2020-06" db="EMBL/GenBank/DDBJ databases">
        <authorList>
            <consortium name="Plant Systems Biology data submission"/>
        </authorList>
    </citation>
    <scope>NUCLEOTIDE SEQUENCE</scope>
    <source>
        <strain evidence="3">D6</strain>
    </source>
</reference>
<gene>
    <name evidence="3" type="ORF">SEMRO_918_G220070.1</name>
</gene>
<keyword evidence="2" id="KW-0472">Membrane</keyword>
<comment type="caution">
    <text evidence="3">The sequence shown here is derived from an EMBL/GenBank/DDBJ whole genome shotgun (WGS) entry which is preliminary data.</text>
</comment>
<keyword evidence="2" id="KW-1133">Transmembrane helix</keyword>
<evidence type="ECO:0000256" key="2">
    <source>
        <dbReference type="SAM" id="Phobius"/>
    </source>
</evidence>
<feature type="region of interest" description="Disordered" evidence="1">
    <location>
        <begin position="1051"/>
        <end position="1096"/>
    </location>
</feature>
<keyword evidence="2" id="KW-0812">Transmembrane</keyword>
<evidence type="ECO:0000256" key="1">
    <source>
        <dbReference type="SAM" id="MobiDB-lite"/>
    </source>
</evidence>
<sequence length="1178" mass="125732">MAANMQKWRRRHDVSSKGVTNQWRRASKVAFTRLGVIFVGITLVLFLGVDMADAQRPSMPVVPTAIKLIREKSEPTTKPNLYERMIDQMGIPDGSKSSQRRREGRRNDTLRGRGRKDSMSNKRSSSEHTFDKAANVGNLRRQKPPNSYARRLRTRRKVKSARTSPPNRNSRIKGGSSKKHRSLKNKGILMRKMSGGALLSGFVGGIAGGSVVAGSIAAGIIIAPAFSMTSSPTGPTVPTTSAPTTAPVPTTSAPTVSPSSAPSYSPSVSPSTTPSTTPSITPSWTPSAVGASSAPSTASSAPSSLPSWLPTLAPSTGPSMGPSGGTTQSPSVPPSAGPSENPARVVTTRTLSSFAIQNLADRFPTQEEIDGVMVQLSLFFSALLTDRYPGASPQFESFTPTVDITSSEVRGPFIITDITYDSETVFVDSTNLPTSADIDSIFQNADYQVFLTDYIPNVTPTDSIFLQTVSVSSNSGIDARVASRARSGLVLSEASRLPNDEEISGIAEQLRLFFSDVVDTAYPSFETLELVVVDSASEFDGGMTLSDIEYTLDSTFVFGDTPTVDEFDALLEGADYNRFITDFVPNTTPADSVYRTTIAVATDSGITAAPTSAPTLSTTVTSQGVLAFTLGDTSGEFPNSDEVAGIMDQIDLFFAEVLSAAYDNFESVTTNESGSSSSTDSQDTFTDVPYTLVATFTDGTDLPLLEDLNTLLENADYGDFIRNFVPNAQPEGTIFLKTEQVTNVLDVAVDTSAVMRFIMENTFGRTPTDTEVDGIMVQVNLFYTDVLRAAFPNNFLSFQASSNAYESFSVGTFTFTDIDYAATTLFINSNVPSRSDVEDAIQAADLNDFIQNFIPNTEPTGSVFLLTQMVTSTQGSPAPSSAPSGQTPAPSSMAPTQPDIVESVATLTFILDFGFNGGQRVPTQEEIDGILVQVGLFYTDVLRAEFPNFETFQVVEEVGTVSELRGPFITVTRIAYAGETMFTPGTMTPTKDDVEVVIAGADLEGDFLVNYVPNATPDGTVFTRTSAVVSDTGTSAPTSIVGFIGTRAPTKIPAETGARTNIPASAPSESPSANSLLPSSEPSANPSEDPTVSGTLQQDGVDTFVFTSEDEEVATWRTFTTTSDHRPRDSTTTNAASTAETYVRPNIFRHSQARGSTGTARASARASRTQQHRNRGDA</sequence>
<feature type="compositionally biased region" description="Basic residues" evidence="1">
    <location>
        <begin position="150"/>
        <end position="160"/>
    </location>
</feature>
<proteinExistence type="predicted"/>
<feature type="region of interest" description="Disordered" evidence="1">
    <location>
        <begin position="228"/>
        <end position="343"/>
    </location>
</feature>
<organism evidence="3 4">
    <name type="scientific">Seminavis robusta</name>
    <dbReference type="NCBI Taxonomy" id="568900"/>
    <lineage>
        <taxon>Eukaryota</taxon>
        <taxon>Sar</taxon>
        <taxon>Stramenopiles</taxon>
        <taxon>Ochrophyta</taxon>
        <taxon>Bacillariophyta</taxon>
        <taxon>Bacillariophyceae</taxon>
        <taxon>Bacillariophycidae</taxon>
        <taxon>Naviculales</taxon>
        <taxon>Naviculaceae</taxon>
        <taxon>Seminavis</taxon>
    </lineage>
</organism>
<feature type="compositionally biased region" description="Low complexity" evidence="1">
    <location>
        <begin position="1130"/>
        <end position="1141"/>
    </location>
</feature>
<feature type="region of interest" description="Disordered" evidence="1">
    <location>
        <begin position="874"/>
        <end position="896"/>
    </location>
</feature>
<feature type="compositionally biased region" description="Low complexity" evidence="1">
    <location>
        <begin position="228"/>
        <end position="330"/>
    </location>
</feature>
<feature type="compositionally biased region" description="Low complexity" evidence="1">
    <location>
        <begin position="1063"/>
        <end position="1087"/>
    </location>
</feature>
<dbReference type="PANTHER" id="PTHR48148:SF2">
    <property type="entry name" value="PA14 DOMAIN-CONTAINING PROTEIN"/>
    <property type="match status" value="1"/>
</dbReference>
<evidence type="ECO:0000313" key="3">
    <source>
        <dbReference type="EMBL" id="CAB9518252.1"/>
    </source>
</evidence>
<dbReference type="AlphaFoldDB" id="A0A9N8EBU8"/>
<accession>A0A9N8EBU8</accession>
<protein>
    <submittedName>
        <fullName evidence="3">Uncharacterized protein</fullName>
    </submittedName>
</protein>
<evidence type="ECO:0000313" key="4">
    <source>
        <dbReference type="Proteomes" id="UP001153069"/>
    </source>
</evidence>
<feature type="compositionally biased region" description="Basic and acidic residues" evidence="1">
    <location>
        <begin position="105"/>
        <end position="131"/>
    </location>
</feature>
<feature type="region of interest" description="Disordered" evidence="1">
    <location>
        <begin position="1116"/>
        <end position="1178"/>
    </location>
</feature>
<feature type="transmembrane region" description="Helical" evidence="2">
    <location>
        <begin position="30"/>
        <end position="49"/>
    </location>
</feature>
<dbReference type="Proteomes" id="UP001153069">
    <property type="component" value="Unassembled WGS sequence"/>
</dbReference>
<feature type="region of interest" description="Disordered" evidence="1">
    <location>
        <begin position="77"/>
        <end position="185"/>
    </location>
</feature>
<dbReference type="EMBL" id="CAICTM010000916">
    <property type="protein sequence ID" value="CAB9518252.1"/>
    <property type="molecule type" value="Genomic_DNA"/>
</dbReference>
<name>A0A9N8EBU8_9STRA</name>
<feature type="compositionally biased region" description="Low complexity" evidence="1">
    <location>
        <begin position="1153"/>
        <end position="1169"/>
    </location>
</feature>
<dbReference type="PANTHER" id="PTHR48148">
    <property type="entry name" value="KERATINOCYTE PROLINE-RICH PROTEIN"/>
    <property type="match status" value="1"/>
</dbReference>
<keyword evidence="4" id="KW-1185">Reference proteome</keyword>